<name>A0A822YE33_NELNU</name>
<protein>
    <submittedName>
        <fullName evidence="1">Uncharacterized protein</fullName>
    </submittedName>
</protein>
<evidence type="ECO:0000313" key="2">
    <source>
        <dbReference type="Proteomes" id="UP000607653"/>
    </source>
</evidence>
<accession>A0A822YE33</accession>
<dbReference type="AlphaFoldDB" id="A0A822YE33"/>
<comment type="caution">
    <text evidence="1">The sequence shown here is derived from an EMBL/GenBank/DDBJ whole genome shotgun (WGS) entry which is preliminary data.</text>
</comment>
<keyword evidence="2" id="KW-1185">Reference proteome</keyword>
<sequence>MVVDTKMFQSEQALTPAMWSQIVAMAQQYIVHHAENAMDGRPKPLLTILAQKEEVVDKQTVEGPTLEKGPSSEKWVVLDEADCQQTLKKQFVTVEEVHAMIG</sequence>
<dbReference type="Proteomes" id="UP000607653">
    <property type="component" value="Unassembled WGS sequence"/>
</dbReference>
<reference evidence="1 2" key="1">
    <citation type="journal article" date="2020" name="Mol. Biol. Evol.">
        <title>Distinct Expression and Methylation Patterns for Genes with Different Fates following a Single Whole-Genome Duplication in Flowering Plants.</title>
        <authorList>
            <person name="Shi T."/>
            <person name="Rahmani R.S."/>
            <person name="Gugger P.F."/>
            <person name="Wang M."/>
            <person name="Li H."/>
            <person name="Zhang Y."/>
            <person name="Li Z."/>
            <person name="Wang Q."/>
            <person name="Van de Peer Y."/>
            <person name="Marchal K."/>
            <person name="Chen J."/>
        </authorList>
    </citation>
    <scope>NUCLEOTIDE SEQUENCE [LARGE SCALE GENOMIC DNA]</scope>
    <source>
        <tissue evidence="1">Leaf</tissue>
    </source>
</reference>
<proteinExistence type="predicted"/>
<gene>
    <name evidence="1" type="ORF">HUJ06_011285</name>
</gene>
<organism evidence="1 2">
    <name type="scientific">Nelumbo nucifera</name>
    <name type="common">Sacred lotus</name>
    <dbReference type="NCBI Taxonomy" id="4432"/>
    <lineage>
        <taxon>Eukaryota</taxon>
        <taxon>Viridiplantae</taxon>
        <taxon>Streptophyta</taxon>
        <taxon>Embryophyta</taxon>
        <taxon>Tracheophyta</taxon>
        <taxon>Spermatophyta</taxon>
        <taxon>Magnoliopsida</taxon>
        <taxon>Proteales</taxon>
        <taxon>Nelumbonaceae</taxon>
        <taxon>Nelumbo</taxon>
    </lineage>
</organism>
<dbReference type="EMBL" id="DUZY01000003">
    <property type="protein sequence ID" value="DAD32434.1"/>
    <property type="molecule type" value="Genomic_DNA"/>
</dbReference>
<evidence type="ECO:0000313" key="1">
    <source>
        <dbReference type="EMBL" id="DAD32434.1"/>
    </source>
</evidence>